<proteinExistence type="predicted"/>
<evidence type="ECO:0000313" key="3">
    <source>
        <dbReference type="EMBL" id="BBG22733.1"/>
    </source>
</evidence>
<dbReference type="KEGG" id="step:IC006_0017"/>
<dbReference type="Proteomes" id="UP000322983">
    <property type="component" value="Chromosome"/>
</dbReference>
<reference evidence="3 5" key="2">
    <citation type="journal article" date="2020" name="Int. J. Syst. Evol. Microbiol.">
        <title>Sulfuracidifex tepidarius gen. nov., sp. nov. and transfer of Sulfolobus metallicus Huber and Stetter 1992 to the genus Sulfuracidifex as Sulfuracidifex metallicus comb. nov.</title>
        <authorList>
            <person name="Itoh T."/>
            <person name="Miura T."/>
            <person name="Sakai H.D."/>
            <person name="Kato S."/>
            <person name="Ohkuma M."/>
            <person name="Takashina T."/>
        </authorList>
    </citation>
    <scope>NUCLEOTIDE SEQUENCE [LARGE SCALE GENOMIC DNA]</scope>
    <source>
        <strain evidence="3 5">IC-006</strain>
        <strain evidence="4">IC-007</strain>
    </source>
</reference>
<evidence type="ECO:0000313" key="5">
    <source>
        <dbReference type="Proteomes" id="UP000322983"/>
    </source>
</evidence>
<dbReference type="OrthoDB" id="115061at2157"/>
<dbReference type="SUPFAM" id="SSF52141">
    <property type="entry name" value="Uracil-DNA glycosylase-like"/>
    <property type="match status" value="1"/>
</dbReference>
<keyword evidence="5" id="KW-1185">Reference proteome</keyword>
<dbReference type="Gene3D" id="3.40.50.10630">
    <property type="entry name" value="Uracil-DNA glycosylase-like"/>
    <property type="match status" value="1"/>
</dbReference>
<evidence type="ECO:0000313" key="4">
    <source>
        <dbReference type="EMBL" id="BBG25512.1"/>
    </source>
</evidence>
<organism evidence="3 5">
    <name type="scientific">Sulfuracidifex tepidarius</name>
    <dbReference type="NCBI Taxonomy" id="1294262"/>
    <lineage>
        <taxon>Archaea</taxon>
        <taxon>Thermoproteota</taxon>
        <taxon>Thermoprotei</taxon>
        <taxon>Sulfolobales</taxon>
        <taxon>Sulfolobaceae</taxon>
        <taxon>Sulfuracidifex</taxon>
    </lineage>
</organism>
<dbReference type="EMBL" id="AP018929">
    <property type="protein sequence ID" value="BBG22733.1"/>
    <property type="molecule type" value="Genomic_DNA"/>
</dbReference>
<dbReference type="Proteomes" id="UP000325030">
    <property type="component" value="Chromosome"/>
</dbReference>
<dbReference type="InterPro" id="IPR040777">
    <property type="entry name" value="DUF5591"/>
</dbReference>
<keyword evidence="1" id="KW-0819">tRNA processing</keyword>
<gene>
    <name evidence="3" type="ORF">IC006_0017</name>
    <name evidence="4" type="ORF">IC007_0017</name>
</gene>
<feature type="domain" description="DUF5591" evidence="2">
    <location>
        <begin position="36"/>
        <end position="172"/>
    </location>
</feature>
<dbReference type="Pfam" id="PF17884">
    <property type="entry name" value="DUF5591"/>
    <property type="match status" value="1"/>
</dbReference>
<name>A0A510DRG0_9CREN</name>
<accession>A0A510DZ42</accession>
<dbReference type="STRING" id="1294262.GCA_001316085_00806"/>
<dbReference type="AlphaFoldDB" id="A0A510DRG0"/>
<sequence length="201" mass="23449">MSNVINCQTLYYQLKINSFQPIIKREGEDLFINPTVKKWHEFFFQSYESTKPLALLLPCTSVKPYSRSATHRLVYSILKRKNLDNHVQVYSVSEPMLLVPREVEECYPFSSYEYSPKVMTVQEKDEFVELLRKPLAKIAKQHKVIVGVLPTHHYSIVDRASRKEGLKLYLMRYGKLAFRSISESIENLETKGKEINAINNT</sequence>
<dbReference type="InterPro" id="IPR036895">
    <property type="entry name" value="Uracil-DNA_glycosylase-like_sf"/>
</dbReference>
<accession>A0A510DRG0</accession>
<dbReference type="GO" id="GO:0008033">
    <property type="term" value="P:tRNA processing"/>
    <property type="evidence" value="ECO:0007669"/>
    <property type="project" value="UniProtKB-KW"/>
</dbReference>
<evidence type="ECO:0000313" key="6">
    <source>
        <dbReference type="Proteomes" id="UP000325030"/>
    </source>
</evidence>
<dbReference type="EMBL" id="AP018930">
    <property type="protein sequence ID" value="BBG25512.1"/>
    <property type="molecule type" value="Genomic_DNA"/>
</dbReference>
<protein>
    <recommendedName>
        <fullName evidence="2">DUF5591 domain-containing protein</fullName>
    </recommendedName>
</protein>
<evidence type="ECO:0000256" key="1">
    <source>
        <dbReference type="ARBA" id="ARBA00022694"/>
    </source>
</evidence>
<evidence type="ECO:0000259" key="2">
    <source>
        <dbReference type="Pfam" id="PF17884"/>
    </source>
</evidence>
<reference evidence="6" key="1">
    <citation type="submission" date="2018-09" db="EMBL/GenBank/DDBJ databases">
        <title>Complete Genome Sequencing of Sulfolobus sp. JCM 16834.</title>
        <authorList>
            <person name="Kato S."/>
            <person name="Itoh T."/>
            <person name="Ohkuma M."/>
        </authorList>
    </citation>
    <scope>NUCLEOTIDE SEQUENCE [LARGE SCALE GENOMIC DNA]</scope>
    <source>
        <strain evidence="6">IC-007</strain>
    </source>
</reference>